<organism evidence="3 4">
    <name type="scientific">Exidia glandulosa HHB12029</name>
    <dbReference type="NCBI Taxonomy" id="1314781"/>
    <lineage>
        <taxon>Eukaryota</taxon>
        <taxon>Fungi</taxon>
        <taxon>Dikarya</taxon>
        <taxon>Basidiomycota</taxon>
        <taxon>Agaricomycotina</taxon>
        <taxon>Agaricomycetes</taxon>
        <taxon>Auriculariales</taxon>
        <taxon>Exidiaceae</taxon>
        <taxon>Exidia</taxon>
    </lineage>
</organism>
<feature type="region of interest" description="Disordered" evidence="1">
    <location>
        <begin position="868"/>
        <end position="959"/>
    </location>
</feature>
<sequence>MVELERERAEQDEESRAVAQQNFEAGCARALNVLDDSGITLGDFLLFVLNPQSRGHNLPTKRWFDFMIRTDSVESILGFWAVDSETPLSVRDRVKNWMVARVAGYAALEGRQLTKSGQLRLRAQEITVQSVLSFDFGSVYDTFDQLAPVMTSVSHAFATSRRQEKKGSEYIKSRKRIVVAQSLAGLMREHSRLNNRVANHNGLYLYATGAQRQTISVLSHLGVSCSYTALHVPRNPHRVRYRFCTFASPTDPQLDADKQRKGRASLPGILPTLSESCMKRVRVVTESGDYLGTYDNVNILDPVAEQSAGRKALDALESGTASTVSKAHKPNAAAMRAEDAHNAFLKAGPLDWTDIIHSTAEAEIWRESLIDTICCIAVEYGGEDLQKFQHALDKMLQPDSKQIEVHTSDIYPLQTMDIDQASILGNVDVINAIHEQLGFDKDSPEFKNLVRILCGDQLTVVRIRSIIAARAGHERDGESWTWAKPIPGLFHAEMAAVTCMMVAHWGADTGTRDPSSLWFHNTVLQRKGIVLTSLPDYHVCRDLLNVSLHARVLHCLLKVSDKPDLQTLGQSITTLAQLRTYATRVVDEYASAIQVAELRAGRRDGRKGPFGDDIFEHGALGLRHLTGLRTFARLVKTGRSGHIILALKWLAAVYKAGAHPKYAREVLHLLHNILHVWPPALRDLILNNWLVNPTGTKDGWVPLDLMQEHLNFWIKKIYIAHGSNASWEWLKTISPCIDVLRKLANQVHAALGSYQGRKHTPADLTRDIGALMKSLAEHKVYELRHGRYIEGVEPVVDLYTSGLKALTYGPNATLEEFNQEFLTLQERSRVKPLQPYVEKAAQAAPTEAQGAATVSPPAAVGMVRMRAGADDGTDDYSQPQVNGATQPDRASLGGDNASDSSDSSASDELEYDSDGLDELMLSFNDEGGVDLDPDNEWEGNSSDGDAADYDEGLSDSDEE</sequence>
<dbReference type="Proteomes" id="UP000077266">
    <property type="component" value="Unassembled WGS sequence"/>
</dbReference>
<keyword evidence="4" id="KW-1185">Reference proteome</keyword>
<feature type="compositionally biased region" description="Low complexity" evidence="1">
    <location>
        <begin position="891"/>
        <end position="904"/>
    </location>
</feature>
<evidence type="ECO:0000313" key="3">
    <source>
        <dbReference type="EMBL" id="KZV81634.1"/>
    </source>
</evidence>
<dbReference type="InParanoid" id="A0A165C1C1"/>
<dbReference type="AlphaFoldDB" id="A0A165C1C1"/>
<feature type="compositionally biased region" description="Polar residues" evidence="1">
    <location>
        <begin position="875"/>
        <end position="885"/>
    </location>
</feature>
<feature type="compositionally biased region" description="Acidic residues" evidence="1">
    <location>
        <begin position="905"/>
        <end position="917"/>
    </location>
</feature>
<reference evidence="3 4" key="1">
    <citation type="journal article" date="2016" name="Mol. Biol. Evol.">
        <title>Comparative Genomics of Early-Diverging Mushroom-Forming Fungi Provides Insights into the Origins of Lignocellulose Decay Capabilities.</title>
        <authorList>
            <person name="Nagy L.G."/>
            <person name="Riley R."/>
            <person name="Tritt A."/>
            <person name="Adam C."/>
            <person name="Daum C."/>
            <person name="Floudas D."/>
            <person name="Sun H."/>
            <person name="Yadav J.S."/>
            <person name="Pangilinan J."/>
            <person name="Larsson K.H."/>
            <person name="Matsuura K."/>
            <person name="Barry K."/>
            <person name="Labutti K."/>
            <person name="Kuo R."/>
            <person name="Ohm R.A."/>
            <person name="Bhattacharya S.S."/>
            <person name="Shirouzu T."/>
            <person name="Yoshinaga Y."/>
            <person name="Martin F.M."/>
            <person name="Grigoriev I.V."/>
            <person name="Hibbett D.S."/>
        </authorList>
    </citation>
    <scope>NUCLEOTIDE SEQUENCE [LARGE SCALE GENOMIC DNA]</scope>
    <source>
        <strain evidence="3 4">HHB12029</strain>
    </source>
</reference>
<dbReference type="STRING" id="1314781.A0A165C1C1"/>
<dbReference type="OrthoDB" id="2496395at2759"/>
<evidence type="ECO:0000256" key="1">
    <source>
        <dbReference type="SAM" id="MobiDB-lite"/>
    </source>
</evidence>
<accession>A0A165C1C1</accession>
<name>A0A165C1C1_EXIGL</name>
<evidence type="ECO:0000313" key="4">
    <source>
        <dbReference type="Proteomes" id="UP000077266"/>
    </source>
</evidence>
<proteinExistence type="predicted"/>
<dbReference type="Pfam" id="PF20231">
    <property type="entry name" value="DUF6589"/>
    <property type="match status" value="1"/>
</dbReference>
<protein>
    <recommendedName>
        <fullName evidence="2">DUF6589 domain-containing protein</fullName>
    </recommendedName>
</protein>
<feature type="domain" description="DUF6589" evidence="2">
    <location>
        <begin position="346"/>
        <end position="759"/>
    </location>
</feature>
<gene>
    <name evidence="3" type="ORF">EXIGLDRAFT_685766</name>
</gene>
<feature type="compositionally biased region" description="Acidic residues" evidence="1">
    <location>
        <begin position="927"/>
        <end position="937"/>
    </location>
</feature>
<dbReference type="EMBL" id="KV426378">
    <property type="protein sequence ID" value="KZV81634.1"/>
    <property type="molecule type" value="Genomic_DNA"/>
</dbReference>
<feature type="compositionally biased region" description="Acidic residues" evidence="1">
    <location>
        <begin position="945"/>
        <end position="959"/>
    </location>
</feature>
<dbReference type="InterPro" id="IPR046496">
    <property type="entry name" value="DUF6589"/>
</dbReference>
<evidence type="ECO:0000259" key="2">
    <source>
        <dbReference type="Pfam" id="PF20231"/>
    </source>
</evidence>